<evidence type="ECO:0000256" key="1">
    <source>
        <dbReference type="ARBA" id="ARBA00008324"/>
    </source>
</evidence>
<dbReference type="InterPro" id="IPR029069">
    <property type="entry name" value="HotDog_dom_sf"/>
</dbReference>
<reference evidence="3 4" key="1">
    <citation type="submission" date="2019-07" db="EMBL/GenBank/DDBJ databases">
        <title>WGS assembly of Gossypium tomentosum.</title>
        <authorList>
            <person name="Chen Z.J."/>
            <person name="Sreedasyam A."/>
            <person name="Ando A."/>
            <person name="Song Q."/>
            <person name="De L."/>
            <person name="Hulse-Kemp A."/>
            <person name="Ding M."/>
            <person name="Ye W."/>
            <person name="Kirkbride R."/>
            <person name="Jenkins J."/>
            <person name="Plott C."/>
            <person name="Lovell J."/>
            <person name="Lin Y.-M."/>
            <person name="Vaughn R."/>
            <person name="Liu B."/>
            <person name="Li W."/>
            <person name="Simpson S."/>
            <person name="Scheffler B."/>
            <person name="Saski C."/>
            <person name="Grover C."/>
            <person name="Hu G."/>
            <person name="Conover J."/>
            <person name="Carlson J."/>
            <person name="Shu S."/>
            <person name="Boston L."/>
            <person name="Williams M."/>
            <person name="Peterson D."/>
            <person name="Mcgee K."/>
            <person name="Jones D."/>
            <person name="Wendel J."/>
            <person name="Stelly D."/>
            <person name="Grimwood J."/>
            <person name="Schmutz J."/>
        </authorList>
    </citation>
    <scope>NUCLEOTIDE SEQUENCE [LARGE SCALE GENOMIC DNA]</scope>
    <source>
        <strain evidence="3">7179.01</strain>
    </source>
</reference>
<dbReference type="InterPro" id="IPR006683">
    <property type="entry name" value="Thioestr_dom"/>
</dbReference>
<name>A0A5D2JGC5_GOSTO</name>
<dbReference type="InterPro" id="IPR039298">
    <property type="entry name" value="ACOT13"/>
</dbReference>
<gene>
    <name evidence="3" type="ORF">ES332_D09G101500v1</name>
</gene>
<dbReference type="AlphaFoldDB" id="A0A5D2JGC5"/>
<dbReference type="Pfam" id="PF03061">
    <property type="entry name" value="4HBT"/>
    <property type="match status" value="1"/>
</dbReference>
<dbReference type="Proteomes" id="UP000322667">
    <property type="component" value="Chromosome D09"/>
</dbReference>
<organism evidence="3 4">
    <name type="scientific">Gossypium tomentosum</name>
    <name type="common">Hawaiian cotton</name>
    <name type="synonym">Gossypium sandvicense</name>
    <dbReference type="NCBI Taxonomy" id="34277"/>
    <lineage>
        <taxon>Eukaryota</taxon>
        <taxon>Viridiplantae</taxon>
        <taxon>Streptophyta</taxon>
        <taxon>Embryophyta</taxon>
        <taxon>Tracheophyta</taxon>
        <taxon>Spermatophyta</taxon>
        <taxon>Magnoliopsida</taxon>
        <taxon>eudicotyledons</taxon>
        <taxon>Gunneridae</taxon>
        <taxon>Pentapetalae</taxon>
        <taxon>rosids</taxon>
        <taxon>malvids</taxon>
        <taxon>Malvales</taxon>
        <taxon>Malvaceae</taxon>
        <taxon>Malvoideae</taxon>
        <taxon>Gossypium</taxon>
    </lineage>
</organism>
<accession>A0A5D2JGC5</accession>
<evidence type="ECO:0000259" key="2">
    <source>
        <dbReference type="Pfam" id="PF03061"/>
    </source>
</evidence>
<comment type="similarity">
    <text evidence="1">Belongs to the thioesterase PaaI family.</text>
</comment>
<dbReference type="EMBL" id="CM017631">
    <property type="protein sequence ID" value="TYH53455.1"/>
    <property type="molecule type" value="Genomic_DNA"/>
</dbReference>
<dbReference type="PANTHER" id="PTHR21660:SF46">
    <property type="entry name" value="SUPERFAMILY PROTEIN, PUTATIVE-RELATED"/>
    <property type="match status" value="1"/>
</dbReference>
<protein>
    <recommendedName>
        <fullName evidence="2">Thioesterase domain-containing protein</fullName>
    </recommendedName>
</protein>
<dbReference type="PANTHER" id="PTHR21660">
    <property type="entry name" value="THIOESTERASE SUPERFAMILY MEMBER-RELATED"/>
    <property type="match status" value="1"/>
</dbReference>
<sequence>MENDSLQTSLAWLRDILQGKIGHGFDTRVLQGLRVIHAEKGFMRFDFVVPKSVSDIDGNRNVGALASLVDLLGAVTIFSFANRVVTSVDFSVSYYSTAKIQDVDGNWHVGALASLLDLIGIVTIYSFANRVISTVDFNASYYSTAKIQEHVEIESKVTANRGKLLHVVIEVRRKGNGEVIAVGKQWMASNKQTLAQVSNV</sequence>
<feature type="domain" description="Thioesterase" evidence="2">
    <location>
        <begin position="105"/>
        <end position="179"/>
    </location>
</feature>
<dbReference type="SUPFAM" id="SSF54637">
    <property type="entry name" value="Thioesterase/thiol ester dehydrase-isomerase"/>
    <property type="match status" value="2"/>
</dbReference>
<dbReference type="Gene3D" id="3.10.129.10">
    <property type="entry name" value="Hotdog Thioesterase"/>
    <property type="match status" value="2"/>
</dbReference>
<keyword evidence="4" id="KW-1185">Reference proteome</keyword>
<evidence type="ECO:0000313" key="4">
    <source>
        <dbReference type="Proteomes" id="UP000322667"/>
    </source>
</evidence>
<proteinExistence type="inferred from homology"/>
<evidence type="ECO:0000313" key="3">
    <source>
        <dbReference type="EMBL" id="TYH53455.1"/>
    </source>
</evidence>
<dbReference type="GO" id="GO:0047617">
    <property type="term" value="F:fatty acyl-CoA hydrolase activity"/>
    <property type="evidence" value="ECO:0007669"/>
    <property type="project" value="InterPro"/>
</dbReference>